<dbReference type="InterPro" id="IPR027417">
    <property type="entry name" value="P-loop_NTPase"/>
</dbReference>
<evidence type="ECO:0000259" key="11">
    <source>
        <dbReference type="PROSITE" id="PS51195"/>
    </source>
</evidence>
<dbReference type="PROSITE" id="PS00039">
    <property type="entry name" value="DEAD_ATP_HELICASE"/>
    <property type="match status" value="1"/>
</dbReference>
<feature type="domain" description="Helicase C-terminal" evidence="10">
    <location>
        <begin position="215"/>
        <end position="377"/>
    </location>
</feature>
<dbReference type="SUPFAM" id="SSF52540">
    <property type="entry name" value="P-loop containing nucleoside triphosphate hydrolases"/>
    <property type="match status" value="1"/>
</dbReference>
<evidence type="ECO:0000256" key="1">
    <source>
        <dbReference type="ARBA" id="ARBA00022741"/>
    </source>
</evidence>
<protein>
    <submittedName>
        <fullName evidence="12">DEAD/DEAH box helicase</fullName>
    </submittedName>
</protein>
<evidence type="ECO:0000256" key="8">
    <source>
        <dbReference type="SAM" id="MobiDB-lite"/>
    </source>
</evidence>
<feature type="short sequence motif" description="Q motif" evidence="6">
    <location>
        <begin position="1"/>
        <end position="29"/>
    </location>
</feature>
<dbReference type="PROSITE" id="PS51194">
    <property type="entry name" value="HELICASE_CTER"/>
    <property type="match status" value="1"/>
</dbReference>
<dbReference type="InterPro" id="IPR050079">
    <property type="entry name" value="DEAD_box_RNA_helicase"/>
</dbReference>
<evidence type="ECO:0000313" key="13">
    <source>
        <dbReference type="Proteomes" id="UP001202831"/>
    </source>
</evidence>
<dbReference type="InterPro" id="IPR011545">
    <property type="entry name" value="DEAD/DEAH_box_helicase_dom"/>
</dbReference>
<dbReference type="PANTHER" id="PTHR47959:SF7">
    <property type="entry name" value="ATP-DEPENDENT RNA HELICASE DEAD BOX FAMILY"/>
    <property type="match status" value="1"/>
</dbReference>
<proteinExistence type="inferred from homology"/>
<feature type="domain" description="DEAD-box RNA helicase Q" evidence="11">
    <location>
        <begin position="1"/>
        <end position="29"/>
    </location>
</feature>
<dbReference type="InterPro" id="IPR000629">
    <property type="entry name" value="RNA-helicase_DEAD-box_CS"/>
</dbReference>
<keyword evidence="13" id="KW-1185">Reference proteome</keyword>
<dbReference type="Pfam" id="PF00271">
    <property type="entry name" value="Helicase_C"/>
    <property type="match status" value="1"/>
</dbReference>
<evidence type="ECO:0000256" key="4">
    <source>
        <dbReference type="ARBA" id="ARBA00022840"/>
    </source>
</evidence>
<dbReference type="Proteomes" id="UP001202831">
    <property type="component" value="Unassembled WGS sequence"/>
</dbReference>
<evidence type="ECO:0000313" key="12">
    <source>
        <dbReference type="EMBL" id="MCL2913790.1"/>
    </source>
</evidence>
<evidence type="ECO:0000256" key="5">
    <source>
        <dbReference type="ARBA" id="ARBA00038437"/>
    </source>
</evidence>
<dbReference type="RefSeq" id="WP_249248499.1">
    <property type="nucleotide sequence ID" value="NZ_JAKIKT010000002.1"/>
</dbReference>
<dbReference type="InterPro" id="IPR001650">
    <property type="entry name" value="Helicase_C-like"/>
</dbReference>
<evidence type="ECO:0000256" key="7">
    <source>
        <dbReference type="RuleBase" id="RU000492"/>
    </source>
</evidence>
<dbReference type="GO" id="GO:0004386">
    <property type="term" value="F:helicase activity"/>
    <property type="evidence" value="ECO:0007669"/>
    <property type="project" value="UniProtKB-KW"/>
</dbReference>
<dbReference type="PANTHER" id="PTHR47959">
    <property type="entry name" value="ATP-DEPENDENT RNA HELICASE RHLE-RELATED"/>
    <property type="match status" value="1"/>
</dbReference>
<keyword evidence="1 7" id="KW-0547">Nucleotide-binding</keyword>
<dbReference type="InterPro" id="IPR044742">
    <property type="entry name" value="DEAD/DEAH_RhlB"/>
</dbReference>
<dbReference type="Pfam" id="PF00270">
    <property type="entry name" value="DEAD"/>
    <property type="match status" value="1"/>
</dbReference>
<organism evidence="12 13">
    <name type="scientific">Shewanella corallii</name>
    <dbReference type="NCBI Taxonomy" id="560080"/>
    <lineage>
        <taxon>Bacteria</taxon>
        <taxon>Pseudomonadati</taxon>
        <taxon>Pseudomonadota</taxon>
        <taxon>Gammaproteobacteria</taxon>
        <taxon>Alteromonadales</taxon>
        <taxon>Shewanellaceae</taxon>
        <taxon>Shewanella</taxon>
    </lineage>
</organism>
<name>A0ABT0N6K5_9GAMM</name>
<dbReference type="CDD" id="cd18787">
    <property type="entry name" value="SF2_C_DEAD"/>
    <property type="match status" value="1"/>
</dbReference>
<accession>A0ABT0N6K5</accession>
<dbReference type="CDD" id="cd00268">
    <property type="entry name" value="DEADc"/>
    <property type="match status" value="1"/>
</dbReference>
<evidence type="ECO:0000256" key="2">
    <source>
        <dbReference type="ARBA" id="ARBA00022801"/>
    </source>
</evidence>
<evidence type="ECO:0000259" key="10">
    <source>
        <dbReference type="PROSITE" id="PS51194"/>
    </source>
</evidence>
<dbReference type="SMART" id="SM00490">
    <property type="entry name" value="HELICc"/>
    <property type="match status" value="1"/>
</dbReference>
<sequence length="407" mass="45064">MSFASLNLDARLLANLQHLGFNTPTDIQASAIPLVLAGKDLMAGAKTGSGKTAAFSLPIINQLLGIQSDGKPKALVLVPTRELAQQVQENISHYAQGLPIRSVCLYGGAAFEPQQQLLAKGADIVVATPGRLLDHVRKHTVDLRGLNWLVLDEADRMLDMGFKDEIQMVLRKVPKQRQTMLFSATFDDSIFRFSKSLLSSPALVEVDKRNAGNQDIEQQVYEVDDDRKAALLNHLLSHKGWPQVLVFSRTKQSADKLAQDLAGKGLKVKAFHGDLSQKARDTVLSEFKSGELQALIATDVAARGLDIDELPVVINMELPFVAEDYVHRIGRTGRAGNKGLAITFFTNKDARAMEELEVLLDTRLPRQWYPGFEPDLMREDDSPRLSKAAQKQRARKRALGGNTRKRR</sequence>
<keyword evidence="3 7" id="KW-0347">Helicase</keyword>
<evidence type="ECO:0000259" key="9">
    <source>
        <dbReference type="PROSITE" id="PS51192"/>
    </source>
</evidence>
<dbReference type="InterPro" id="IPR014014">
    <property type="entry name" value="RNA_helicase_DEAD_Q_motif"/>
</dbReference>
<keyword evidence="4 7" id="KW-0067">ATP-binding</keyword>
<gene>
    <name evidence="12" type="ORF">L2725_08290</name>
</gene>
<dbReference type="PROSITE" id="PS51192">
    <property type="entry name" value="HELICASE_ATP_BIND_1"/>
    <property type="match status" value="1"/>
</dbReference>
<comment type="caution">
    <text evidence="12">The sequence shown here is derived from an EMBL/GenBank/DDBJ whole genome shotgun (WGS) entry which is preliminary data.</text>
</comment>
<dbReference type="EMBL" id="JAKIKT010000002">
    <property type="protein sequence ID" value="MCL2913790.1"/>
    <property type="molecule type" value="Genomic_DNA"/>
</dbReference>
<evidence type="ECO:0000256" key="3">
    <source>
        <dbReference type="ARBA" id="ARBA00022806"/>
    </source>
</evidence>
<dbReference type="InterPro" id="IPR014001">
    <property type="entry name" value="Helicase_ATP-bd"/>
</dbReference>
<keyword evidence="2 7" id="KW-0378">Hydrolase</keyword>
<comment type="similarity">
    <text evidence="5 7">Belongs to the DEAD box helicase family.</text>
</comment>
<dbReference type="SMART" id="SM00487">
    <property type="entry name" value="DEXDc"/>
    <property type="match status" value="1"/>
</dbReference>
<feature type="domain" description="Helicase ATP-binding" evidence="9">
    <location>
        <begin position="32"/>
        <end position="204"/>
    </location>
</feature>
<reference evidence="12 13" key="1">
    <citation type="submission" date="2022-01" db="EMBL/GenBank/DDBJ databases">
        <title>Whole genome-based taxonomy of the Shewanellaceae.</title>
        <authorList>
            <person name="Martin-Rodriguez A.J."/>
        </authorList>
    </citation>
    <scope>NUCLEOTIDE SEQUENCE [LARGE SCALE GENOMIC DNA]</scope>
    <source>
        <strain evidence="12 13">DSM 21332</strain>
    </source>
</reference>
<feature type="region of interest" description="Disordered" evidence="8">
    <location>
        <begin position="371"/>
        <end position="407"/>
    </location>
</feature>
<evidence type="ECO:0000256" key="6">
    <source>
        <dbReference type="PROSITE-ProRule" id="PRU00552"/>
    </source>
</evidence>
<dbReference type="Gene3D" id="3.40.50.300">
    <property type="entry name" value="P-loop containing nucleotide triphosphate hydrolases"/>
    <property type="match status" value="2"/>
</dbReference>
<feature type="compositionally biased region" description="Basic and acidic residues" evidence="8">
    <location>
        <begin position="375"/>
        <end position="384"/>
    </location>
</feature>
<feature type="compositionally biased region" description="Basic residues" evidence="8">
    <location>
        <begin position="390"/>
        <end position="407"/>
    </location>
</feature>
<dbReference type="PROSITE" id="PS51195">
    <property type="entry name" value="Q_MOTIF"/>
    <property type="match status" value="1"/>
</dbReference>